<dbReference type="SUPFAM" id="SSF57756">
    <property type="entry name" value="Retrovirus zinc finger-like domains"/>
    <property type="match status" value="1"/>
</dbReference>
<feature type="compositionally biased region" description="Basic and acidic residues" evidence="3">
    <location>
        <begin position="310"/>
        <end position="321"/>
    </location>
</feature>
<dbReference type="EMBL" id="JAUEPS010000279">
    <property type="protein sequence ID" value="KAK0432687.1"/>
    <property type="molecule type" value="Genomic_DNA"/>
</dbReference>
<dbReference type="GO" id="GO:0006397">
    <property type="term" value="P:mRNA processing"/>
    <property type="evidence" value="ECO:0007669"/>
    <property type="project" value="UniProtKB-KW"/>
</dbReference>
<feature type="compositionally biased region" description="Basic and acidic residues" evidence="3">
    <location>
        <begin position="328"/>
        <end position="350"/>
    </location>
</feature>
<keyword evidence="2" id="KW-0479">Metal-binding</keyword>
<dbReference type="Gene3D" id="4.10.60.10">
    <property type="entry name" value="Zinc finger, CCHC-type"/>
    <property type="match status" value="1"/>
</dbReference>
<sequence length="683" mass="78978">KSSSPSILKASSLGGLRGWSPPLSGSNNVIGNPHIDMRHMIGVAQNAMRGSKHQETPNVRCGPAFAADQVAPNSYLGRALKKSVGSAEPVNTPADEPDDSSSSSSSSSDDESSSGNERRKKKHHKKKKSSRRSRSHSRDRWEKPILPCTYNGSDDPKLVACFIQECDQYLKMGNVKDEDKVFRISRYLEGKARDFYDQSVSMNYNEWDLTTFFWEMFNYCFPRDFRAKVRRRIRQCFQGDRDVRAYAHELKGHYHMLGDESERTQVLRLWYGLRCDLREELSHCFYDEEINTWHEIVDMAEILDITQRRDEGKSRGDYEHNRRAKNRRTNETTERNKWNDIPRSKQDHTPKPARQSFNDELRELSGIPRKGPVRNWEKPVVDKKSPWHEHKLDKKQRDEYLAEGRCFRCGKVGHTSRQCPEGNAVASGSRSGPPGRRKPPMMSSSNIQFKLKEADRLSKAADRSTSFELNSIGLELNDDGVDDISSHSWTPTDAELWLDQPMGDMLDEWWTWRMNAETNWPDTLALGGHGGMEGGNPRFSMYRTKGVNFVLFDSLRDEQDEVLVPGNVVQYGDMVSWYRSYLIQTYCIPSVELPPPLGKDLMAMFIEEYLDNGFNDEFDGLAKRFTVSYKSPNVFHVKDRVLGHEFRLPRVMALHPKFRLYNWWLARVQRWEKTQLRTCCWSG</sequence>
<keyword evidence="6" id="KW-1185">Reference proteome</keyword>
<keyword evidence="2" id="KW-0863">Zinc-finger</keyword>
<dbReference type="Proteomes" id="UP001175211">
    <property type="component" value="Unassembled WGS sequence"/>
</dbReference>
<evidence type="ECO:0000256" key="2">
    <source>
        <dbReference type="PROSITE-ProRule" id="PRU00047"/>
    </source>
</evidence>
<name>A0AA39IZY9_ARMTA</name>
<dbReference type="GO" id="GO:0008270">
    <property type="term" value="F:zinc ion binding"/>
    <property type="evidence" value="ECO:0007669"/>
    <property type="project" value="UniProtKB-KW"/>
</dbReference>
<feature type="region of interest" description="Disordered" evidence="3">
    <location>
        <begin position="310"/>
        <end position="374"/>
    </location>
</feature>
<dbReference type="RefSeq" id="XP_060321396.1">
    <property type="nucleotide sequence ID" value="XM_060479425.1"/>
</dbReference>
<dbReference type="AlphaFoldDB" id="A0AA39IZY9"/>
<dbReference type="InterPro" id="IPR036875">
    <property type="entry name" value="Znf_CCHC_sf"/>
</dbReference>
<feature type="region of interest" description="Disordered" evidence="3">
    <location>
        <begin position="414"/>
        <end position="444"/>
    </location>
</feature>
<comment type="caution">
    <text evidence="5">The sequence shown here is derived from an EMBL/GenBank/DDBJ whole genome shotgun (WGS) entry which is preliminary data.</text>
</comment>
<proteinExistence type="predicted"/>
<protein>
    <recommendedName>
        <fullName evidence="4">CCHC-type domain-containing protein</fullName>
    </recommendedName>
</protein>
<accession>A0AA39IZY9</accession>
<feature type="region of interest" description="Disordered" evidence="3">
    <location>
        <begin position="1"/>
        <end position="31"/>
    </location>
</feature>
<dbReference type="GO" id="GO:0003676">
    <property type="term" value="F:nucleic acid binding"/>
    <property type="evidence" value="ECO:0007669"/>
    <property type="project" value="InterPro"/>
</dbReference>
<organism evidence="5 6">
    <name type="scientific">Armillaria tabescens</name>
    <name type="common">Ringless honey mushroom</name>
    <name type="synonym">Agaricus tabescens</name>
    <dbReference type="NCBI Taxonomy" id="1929756"/>
    <lineage>
        <taxon>Eukaryota</taxon>
        <taxon>Fungi</taxon>
        <taxon>Dikarya</taxon>
        <taxon>Basidiomycota</taxon>
        <taxon>Agaricomycotina</taxon>
        <taxon>Agaricomycetes</taxon>
        <taxon>Agaricomycetidae</taxon>
        <taxon>Agaricales</taxon>
        <taxon>Marasmiineae</taxon>
        <taxon>Physalacriaceae</taxon>
        <taxon>Desarmillaria</taxon>
    </lineage>
</organism>
<evidence type="ECO:0000256" key="1">
    <source>
        <dbReference type="ARBA" id="ARBA00022664"/>
    </source>
</evidence>
<feature type="domain" description="CCHC-type" evidence="4">
    <location>
        <begin position="405"/>
        <end position="421"/>
    </location>
</feature>
<dbReference type="SMART" id="SM00343">
    <property type="entry name" value="ZnF_C2HC"/>
    <property type="match status" value="1"/>
</dbReference>
<dbReference type="GeneID" id="85362973"/>
<gene>
    <name evidence="5" type="ORF">EV420DRAFT_1696394</name>
</gene>
<feature type="non-terminal residue" evidence="5">
    <location>
        <position position="1"/>
    </location>
</feature>
<feature type="region of interest" description="Disordered" evidence="3">
    <location>
        <begin position="82"/>
        <end position="139"/>
    </location>
</feature>
<dbReference type="InterPro" id="IPR001878">
    <property type="entry name" value="Znf_CCHC"/>
</dbReference>
<evidence type="ECO:0000256" key="3">
    <source>
        <dbReference type="SAM" id="MobiDB-lite"/>
    </source>
</evidence>
<reference evidence="5" key="1">
    <citation type="submission" date="2023-06" db="EMBL/GenBank/DDBJ databases">
        <authorList>
            <consortium name="Lawrence Berkeley National Laboratory"/>
            <person name="Ahrendt S."/>
            <person name="Sahu N."/>
            <person name="Indic B."/>
            <person name="Wong-Bajracharya J."/>
            <person name="Merenyi Z."/>
            <person name="Ke H.-M."/>
            <person name="Monk M."/>
            <person name="Kocsube S."/>
            <person name="Drula E."/>
            <person name="Lipzen A."/>
            <person name="Balint B."/>
            <person name="Henrissat B."/>
            <person name="Andreopoulos B."/>
            <person name="Martin F.M."/>
            <person name="Harder C.B."/>
            <person name="Rigling D."/>
            <person name="Ford K.L."/>
            <person name="Foster G.D."/>
            <person name="Pangilinan J."/>
            <person name="Papanicolaou A."/>
            <person name="Barry K."/>
            <person name="LaButti K."/>
            <person name="Viragh M."/>
            <person name="Koriabine M."/>
            <person name="Yan M."/>
            <person name="Riley R."/>
            <person name="Champramary S."/>
            <person name="Plett K.L."/>
            <person name="Tsai I.J."/>
            <person name="Slot J."/>
            <person name="Sipos G."/>
            <person name="Plett J."/>
            <person name="Nagy L.G."/>
            <person name="Grigoriev I.V."/>
        </authorList>
    </citation>
    <scope>NUCLEOTIDE SEQUENCE</scope>
    <source>
        <strain evidence="5">CCBAS 213</strain>
    </source>
</reference>
<dbReference type="Pfam" id="PF00098">
    <property type="entry name" value="zf-CCHC"/>
    <property type="match status" value="1"/>
</dbReference>
<keyword evidence="2" id="KW-0862">Zinc</keyword>
<evidence type="ECO:0000313" key="5">
    <source>
        <dbReference type="EMBL" id="KAK0432687.1"/>
    </source>
</evidence>
<feature type="compositionally biased region" description="Low complexity" evidence="3">
    <location>
        <begin position="1"/>
        <end position="13"/>
    </location>
</feature>
<keyword evidence="1" id="KW-0507">mRNA processing</keyword>
<evidence type="ECO:0000259" key="4">
    <source>
        <dbReference type="PROSITE" id="PS50158"/>
    </source>
</evidence>
<feature type="compositionally biased region" description="Basic residues" evidence="3">
    <location>
        <begin position="118"/>
        <end position="135"/>
    </location>
</feature>
<dbReference type="PROSITE" id="PS50158">
    <property type="entry name" value="ZF_CCHC"/>
    <property type="match status" value="1"/>
</dbReference>
<evidence type="ECO:0000313" key="6">
    <source>
        <dbReference type="Proteomes" id="UP001175211"/>
    </source>
</evidence>
<feature type="compositionally biased region" description="Low complexity" evidence="3">
    <location>
        <begin position="427"/>
        <end position="444"/>
    </location>
</feature>